<dbReference type="PATRIC" id="fig|1641875.4.peg.4633"/>
<dbReference type="AlphaFoldDB" id="A0A0T5NUS9"/>
<protein>
    <recommendedName>
        <fullName evidence="3">DUF4157 domain-containing protein</fullName>
    </recommendedName>
</protein>
<dbReference type="OrthoDB" id="8686772at2"/>
<evidence type="ECO:0008006" key="3">
    <source>
        <dbReference type="Google" id="ProtNLM"/>
    </source>
</evidence>
<reference evidence="1 2" key="1">
    <citation type="submission" date="2015-04" db="EMBL/GenBank/DDBJ databases">
        <title>The draft genome sequence of Roseovarius sp.R12b.</title>
        <authorList>
            <person name="Li G."/>
            <person name="Lai Q."/>
            <person name="Shao Z."/>
            <person name="Yan P."/>
        </authorList>
    </citation>
    <scope>NUCLEOTIDE SEQUENCE [LARGE SCALE GENOMIC DNA]</scope>
    <source>
        <strain evidence="1 2">R12B</strain>
    </source>
</reference>
<dbReference type="Proteomes" id="UP000051295">
    <property type="component" value="Unassembled WGS sequence"/>
</dbReference>
<proteinExistence type="predicted"/>
<accession>A0A0T5NUS9</accession>
<evidence type="ECO:0000313" key="1">
    <source>
        <dbReference type="EMBL" id="KRS12609.1"/>
    </source>
</evidence>
<keyword evidence="2" id="KW-1185">Reference proteome</keyword>
<dbReference type="STRING" id="1641875.XM53_11040"/>
<dbReference type="RefSeq" id="WP_057793247.1">
    <property type="nucleotide sequence ID" value="NZ_LAXJ01000009.1"/>
</dbReference>
<organism evidence="1 2">
    <name type="scientific">Roseovarius atlanticus</name>
    <dbReference type="NCBI Taxonomy" id="1641875"/>
    <lineage>
        <taxon>Bacteria</taxon>
        <taxon>Pseudomonadati</taxon>
        <taxon>Pseudomonadota</taxon>
        <taxon>Alphaproteobacteria</taxon>
        <taxon>Rhodobacterales</taxon>
        <taxon>Roseobacteraceae</taxon>
        <taxon>Roseovarius</taxon>
    </lineage>
</organism>
<comment type="caution">
    <text evidence="1">The sequence shown here is derived from an EMBL/GenBank/DDBJ whole genome shotgun (WGS) entry which is preliminary data.</text>
</comment>
<sequence length="227" mass="26199">MRWLFLLSLAVLISCGRPLTDTEKAFTTQIHGASIDTNRIRLVEGALIGKTTYTRKKRPRVACRERIFPPQAEETQEVTVSPAAFVFLNKVFFSKDWYLKDYLPDYDERLYLVEAMLFAHEMTHVWQWQNRRQTGYSPLKAVREHQVSDDPYLFEVGTDTRFLDYGYEQQASIVEEYVCCATLDPKAPRTARLKELLEGAFPLGTLTIPDKVVLPWDGVELNGICRV</sequence>
<gene>
    <name evidence="1" type="ORF">XM53_11040</name>
</gene>
<name>A0A0T5NUS9_9RHOB</name>
<dbReference type="PROSITE" id="PS51257">
    <property type="entry name" value="PROKAR_LIPOPROTEIN"/>
    <property type="match status" value="1"/>
</dbReference>
<evidence type="ECO:0000313" key="2">
    <source>
        <dbReference type="Proteomes" id="UP000051295"/>
    </source>
</evidence>
<dbReference type="EMBL" id="LAXJ01000009">
    <property type="protein sequence ID" value="KRS12609.1"/>
    <property type="molecule type" value="Genomic_DNA"/>
</dbReference>